<evidence type="ECO:0000256" key="1">
    <source>
        <dbReference type="ARBA" id="ARBA00007277"/>
    </source>
</evidence>
<evidence type="ECO:0000256" key="5">
    <source>
        <dbReference type="ARBA" id="ARBA00022801"/>
    </source>
</evidence>
<evidence type="ECO:0000256" key="2">
    <source>
        <dbReference type="ARBA" id="ARBA00012247"/>
    </source>
</evidence>
<dbReference type="InterPro" id="IPR017946">
    <property type="entry name" value="PLC-like_Pdiesterase_TIM-brl"/>
</dbReference>
<dbReference type="EMBL" id="RBWV01000011">
    <property type="protein sequence ID" value="RKS75713.1"/>
    <property type="molecule type" value="Genomic_DNA"/>
</dbReference>
<accession>A0A420XQZ1</accession>
<dbReference type="Proteomes" id="UP000281955">
    <property type="component" value="Unassembled WGS sequence"/>
</dbReference>
<dbReference type="RefSeq" id="WP_231121707.1">
    <property type="nucleotide sequence ID" value="NZ_RBWV01000011.1"/>
</dbReference>
<comment type="caution">
    <text evidence="9">The sequence shown here is derived from an EMBL/GenBank/DDBJ whole genome shotgun (WGS) entry which is preliminary data.</text>
</comment>
<dbReference type="InterPro" id="IPR030395">
    <property type="entry name" value="GP_PDE_dom"/>
</dbReference>
<dbReference type="PANTHER" id="PTHR43620">
    <property type="entry name" value="GLYCEROPHOSPHORYL DIESTER PHOSPHODIESTERASE"/>
    <property type="match status" value="1"/>
</dbReference>
<keyword evidence="3 7" id="KW-0732">Signal</keyword>
<keyword evidence="5" id="KW-0378">Hydrolase</keyword>
<evidence type="ECO:0000313" key="10">
    <source>
        <dbReference type="Proteomes" id="UP000281955"/>
    </source>
</evidence>
<organism evidence="9 10">
    <name type="scientific">Motilibacter peucedani</name>
    <dbReference type="NCBI Taxonomy" id="598650"/>
    <lineage>
        <taxon>Bacteria</taxon>
        <taxon>Bacillati</taxon>
        <taxon>Actinomycetota</taxon>
        <taxon>Actinomycetes</taxon>
        <taxon>Motilibacterales</taxon>
        <taxon>Motilibacteraceae</taxon>
        <taxon>Motilibacter</taxon>
    </lineage>
</organism>
<evidence type="ECO:0000256" key="6">
    <source>
        <dbReference type="ARBA" id="ARBA00047512"/>
    </source>
</evidence>
<dbReference type="GO" id="GO:0006629">
    <property type="term" value="P:lipid metabolic process"/>
    <property type="evidence" value="ECO:0007669"/>
    <property type="project" value="InterPro"/>
</dbReference>
<reference evidence="9 10" key="1">
    <citation type="submission" date="2018-10" db="EMBL/GenBank/DDBJ databases">
        <title>Genomic Encyclopedia of Archaeal and Bacterial Type Strains, Phase II (KMG-II): from individual species to whole genera.</title>
        <authorList>
            <person name="Goeker M."/>
        </authorList>
    </citation>
    <scope>NUCLEOTIDE SEQUENCE [LARGE SCALE GENOMIC DNA]</scope>
    <source>
        <strain evidence="9 10">RP-AC37</strain>
    </source>
</reference>
<dbReference type="GO" id="GO:0008889">
    <property type="term" value="F:glycerophosphodiester phosphodiesterase activity"/>
    <property type="evidence" value="ECO:0007669"/>
    <property type="project" value="UniProtKB-EC"/>
</dbReference>
<dbReference type="PANTHER" id="PTHR43620:SF7">
    <property type="entry name" value="GLYCEROPHOSPHODIESTER PHOSPHODIESTERASE GDPD5-RELATED"/>
    <property type="match status" value="1"/>
</dbReference>
<feature type="domain" description="GP-PDE" evidence="8">
    <location>
        <begin position="46"/>
        <end position="375"/>
    </location>
</feature>
<feature type="signal peptide" evidence="7">
    <location>
        <begin position="1"/>
        <end position="34"/>
    </location>
</feature>
<keyword evidence="10" id="KW-1185">Reference proteome</keyword>
<comment type="catalytic activity">
    <reaction evidence="6">
        <text>a sn-glycero-3-phosphodiester + H2O = an alcohol + sn-glycerol 3-phosphate + H(+)</text>
        <dbReference type="Rhea" id="RHEA:12969"/>
        <dbReference type="ChEBI" id="CHEBI:15377"/>
        <dbReference type="ChEBI" id="CHEBI:15378"/>
        <dbReference type="ChEBI" id="CHEBI:30879"/>
        <dbReference type="ChEBI" id="CHEBI:57597"/>
        <dbReference type="ChEBI" id="CHEBI:83408"/>
        <dbReference type="EC" id="3.1.4.46"/>
    </reaction>
</comment>
<dbReference type="InParanoid" id="A0A420XQZ1"/>
<dbReference type="Gene3D" id="3.20.20.190">
    <property type="entry name" value="Phosphatidylinositol (PI) phosphodiesterase"/>
    <property type="match status" value="1"/>
</dbReference>
<evidence type="ECO:0000259" key="8">
    <source>
        <dbReference type="PROSITE" id="PS51704"/>
    </source>
</evidence>
<dbReference type="EC" id="3.1.4.46" evidence="2"/>
<protein>
    <recommendedName>
        <fullName evidence="2">glycerophosphodiester phosphodiesterase</fullName>
        <ecNumber evidence="2">3.1.4.46</ecNumber>
    </recommendedName>
</protein>
<sequence length="393" mass="42983">MTRSMPRLKVRLAAGVAALAAVLTPVGLVTSADAGQNSTRTSVDAPLIFGHRGASGYRPEHTLASYDLAVRMGADVIEPDLVTTKDHVLVVRHEPNITSTTDVAQHPEFASLQTTKTIDGVTQTGWFTQDFTYAQLQTLRAVERLPDVREHNTILDGRYQIPTLQQVIDFAKRESRIYHRDIGIAPETKHPTYFASIGLPLEPVLVDTLRANRLDKHSADVYVQSFEEANLRALRRTYKLRVHLVQLTSAGPTARPWDHVASGNPETYAQMTTPAGLREIATYADWLGPDKAQVFPLAADGSTGAASPLVRDAHAAGVEVVPYTVRPENQFLPAQDRIGTDPNAYGDVLAEYSALFAAGVDGLFSDTPDLEFAAREDFLGYSYGLDHPEAKVQ</sequence>
<dbReference type="AlphaFoldDB" id="A0A420XQZ1"/>
<evidence type="ECO:0000256" key="3">
    <source>
        <dbReference type="ARBA" id="ARBA00022729"/>
    </source>
</evidence>
<comment type="similarity">
    <text evidence="1">Belongs to the glycerophosphoryl diester phosphodiesterase family.</text>
</comment>
<keyword evidence="4" id="KW-0319">Glycerol metabolism</keyword>
<dbReference type="SUPFAM" id="SSF51695">
    <property type="entry name" value="PLC-like phosphodiesterases"/>
    <property type="match status" value="1"/>
</dbReference>
<dbReference type="GO" id="GO:0006071">
    <property type="term" value="P:glycerol metabolic process"/>
    <property type="evidence" value="ECO:0007669"/>
    <property type="project" value="UniProtKB-KW"/>
</dbReference>
<dbReference type="Pfam" id="PF03009">
    <property type="entry name" value="GDPD"/>
    <property type="match status" value="1"/>
</dbReference>
<dbReference type="PROSITE" id="PS51704">
    <property type="entry name" value="GP_PDE"/>
    <property type="match status" value="1"/>
</dbReference>
<dbReference type="GO" id="GO:0042597">
    <property type="term" value="C:periplasmic space"/>
    <property type="evidence" value="ECO:0007669"/>
    <property type="project" value="TreeGrafter"/>
</dbReference>
<name>A0A420XQZ1_9ACTN</name>
<evidence type="ECO:0000256" key="4">
    <source>
        <dbReference type="ARBA" id="ARBA00022798"/>
    </source>
</evidence>
<gene>
    <name evidence="9" type="ORF">CLV35_2190</name>
</gene>
<feature type="chain" id="PRO_5019082737" description="glycerophosphodiester phosphodiesterase" evidence="7">
    <location>
        <begin position="35"/>
        <end position="393"/>
    </location>
</feature>
<evidence type="ECO:0000313" key="9">
    <source>
        <dbReference type="EMBL" id="RKS75713.1"/>
    </source>
</evidence>
<evidence type="ECO:0000256" key="7">
    <source>
        <dbReference type="SAM" id="SignalP"/>
    </source>
</evidence>
<dbReference type="CDD" id="cd08602">
    <property type="entry name" value="GDPD_ScGlpQ1_like"/>
    <property type="match status" value="1"/>
</dbReference>
<proteinExistence type="inferred from homology"/>